<dbReference type="InterPro" id="IPR006015">
    <property type="entry name" value="Universal_stress_UspA"/>
</dbReference>
<reference evidence="4" key="1">
    <citation type="submission" date="2022-04" db="EMBL/GenBank/DDBJ databases">
        <title>Mucilaginibacter sp. RS28 isolated from freshwater.</title>
        <authorList>
            <person name="Ko S.-R."/>
        </authorList>
    </citation>
    <scope>NUCLEOTIDE SEQUENCE</scope>
    <source>
        <strain evidence="4">RS28</strain>
    </source>
</reference>
<evidence type="ECO:0000313" key="5">
    <source>
        <dbReference type="Proteomes" id="UP001139450"/>
    </source>
</evidence>
<dbReference type="PIRSF" id="PIRSF006276">
    <property type="entry name" value="UspA"/>
    <property type="match status" value="1"/>
</dbReference>
<dbReference type="SUPFAM" id="SSF52402">
    <property type="entry name" value="Adenine nucleotide alpha hydrolases-like"/>
    <property type="match status" value="1"/>
</dbReference>
<feature type="domain" description="UspA" evidence="3">
    <location>
        <begin position="4"/>
        <end position="155"/>
    </location>
</feature>
<proteinExistence type="inferred from homology"/>
<evidence type="ECO:0000259" key="3">
    <source>
        <dbReference type="Pfam" id="PF00582"/>
    </source>
</evidence>
<sequence>MTQFSKILIGIDNSKYAEHAAKQGFDLARTFNATVGLVHIVEPVFVPNTNVDTTMGMPLEPTLSPVVEMEMLDAQNKASDNIIDKTIAQYGEGIEVTHFKDYGDTADGILNCAKEFHADLIVIGTHSRSGFDRLLMGSVAEHVVRHANVPVLVVPFVE</sequence>
<dbReference type="Proteomes" id="UP001139450">
    <property type="component" value="Unassembled WGS sequence"/>
</dbReference>
<gene>
    <name evidence="4" type="ORF">MUY27_19335</name>
</gene>
<comment type="caution">
    <text evidence="4">The sequence shown here is derived from an EMBL/GenBank/DDBJ whole genome shotgun (WGS) entry which is preliminary data.</text>
</comment>
<accession>A0A9X1X7J0</accession>
<dbReference type="PANTHER" id="PTHR46268:SF6">
    <property type="entry name" value="UNIVERSAL STRESS PROTEIN UP12"/>
    <property type="match status" value="1"/>
</dbReference>
<name>A0A9X1X7J0_9SPHI</name>
<dbReference type="InterPro" id="IPR006016">
    <property type="entry name" value="UspA"/>
</dbReference>
<dbReference type="PRINTS" id="PR01438">
    <property type="entry name" value="UNVRSLSTRESS"/>
</dbReference>
<dbReference type="EMBL" id="JALJEJ010000014">
    <property type="protein sequence ID" value="MCJ8211880.1"/>
    <property type="molecule type" value="Genomic_DNA"/>
</dbReference>
<dbReference type="GO" id="GO:0005737">
    <property type="term" value="C:cytoplasm"/>
    <property type="evidence" value="ECO:0007669"/>
    <property type="project" value="UniProtKB-SubCell"/>
</dbReference>
<dbReference type="RefSeq" id="WP_245132910.1">
    <property type="nucleotide sequence ID" value="NZ_JALJEJ010000014.1"/>
</dbReference>
<evidence type="ECO:0000256" key="1">
    <source>
        <dbReference type="ARBA" id="ARBA00008791"/>
    </source>
</evidence>
<comment type="similarity">
    <text evidence="1 2">Belongs to the universal stress protein A family.</text>
</comment>
<dbReference type="InterPro" id="IPR014729">
    <property type="entry name" value="Rossmann-like_a/b/a_fold"/>
</dbReference>
<organism evidence="4 5">
    <name type="scientific">Mucilaginibacter straminoryzae</name>
    <dbReference type="NCBI Taxonomy" id="2932774"/>
    <lineage>
        <taxon>Bacteria</taxon>
        <taxon>Pseudomonadati</taxon>
        <taxon>Bacteroidota</taxon>
        <taxon>Sphingobacteriia</taxon>
        <taxon>Sphingobacteriales</taxon>
        <taxon>Sphingobacteriaceae</taxon>
        <taxon>Mucilaginibacter</taxon>
    </lineage>
</organism>
<dbReference type="PANTHER" id="PTHR46268">
    <property type="entry name" value="STRESS RESPONSE PROTEIN NHAX"/>
    <property type="match status" value="1"/>
</dbReference>
<keyword evidence="5" id="KW-1185">Reference proteome</keyword>
<protein>
    <recommendedName>
        <fullName evidence="2">Universal stress protein</fullName>
    </recommendedName>
</protein>
<comment type="subcellular location">
    <subcellularLocation>
        <location evidence="2">Cytoplasm</location>
    </subcellularLocation>
</comment>
<dbReference type="AlphaFoldDB" id="A0A9X1X7J0"/>
<keyword evidence="2" id="KW-0963">Cytoplasm</keyword>
<dbReference type="Gene3D" id="3.40.50.620">
    <property type="entry name" value="HUPs"/>
    <property type="match status" value="1"/>
</dbReference>
<evidence type="ECO:0000256" key="2">
    <source>
        <dbReference type="PIRNR" id="PIRNR006276"/>
    </source>
</evidence>
<evidence type="ECO:0000313" key="4">
    <source>
        <dbReference type="EMBL" id="MCJ8211880.1"/>
    </source>
</evidence>
<dbReference type="Pfam" id="PF00582">
    <property type="entry name" value="Usp"/>
    <property type="match status" value="1"/>
</dbReference>
<dbReference type="CDD" id="cd00293">
    <property type="entry name" value="USP-like"/>
    <property type="match status" value="1"/>
</dbReference>